<dbReference type="eggNOG" id="KOG1502">
    <property type="taxonomic scope" value="Eukaryota"/>
</dbReference>
<organism evidence="4 5">
    <name type="scientific">Exserohilum turcicum (strain 28A)</name>
    <name type="common">Northern leaf blight fungus</name>
    <name type="synonym">Setosphaeria turcica</name>
    <dbReference type="NCBI Taxonomy" id="671987"/>
    <lineage>
        <taxon>Eukaryota</taxon>
        <taxon>Fungi</taxon>
        <taxon>Dikarya</taxon>
        <taxon>Ascomycota</taxon>
        <taxon>Pezizomycotina</taxon>
        <taxon>Dothideomycetes</taxon>
        <taxon>Pleosporomycetidae</taxon>
        <taxon>Pleosporales</taxon>
        <taxon>Pleosporineae</taxon>
        <taxon>Pleosporaceae</taxon>
        <taxon>Exserohilum</taxon>
    </lineage>
</organism>
<dbReference type="AlphaFoldDB" id="R0IH42"/>
<dbReference type="HOGENOM" id="CLU_007383_9_2_1"/>
<dbReference type="GO" id="GO:0016616">
    <property type="term" value="F:oxidoreductase activity, acting on the CH-OH group of donors, NAD or NADP as acceptor"/>
    <property type="evidence" value="ECO:0007669"/>
    <property type="project" value="TreeGrafter"/>
</dbReference>
<evidence type="ECO:0000256" key="2">
    <source>
        <dbReference type="ARBA" id="ARBA00023445"/>
    </source>
</evidence>
<reference evidence="4 5" key="2">
    <citation type="journal article" date="2013" name="PLoS Genet.">
        <title>Comparative genome structure, secondary metabolite, and effector coding capacity across Cochliobolus pathogens.</title>
        <authorList>
            <person name="Condon B.J."/>
            <person name="Leng Y."/>
            <person name="Wu D."/>
            <person name="Bushley K.E."/>
            <person name="Ohm R.A."/>
            <person name="Otillar R."/>
            <person name="Martin J."/>
            <person name="Schackwitz W."/>
            <person name="Grimwood J."/>
            <person name="MohdZainudin N."/>
            <person name="Xue C."/>
            <person name="Wang R."/>
            <person name="Manning V.A."/>
            <person name="Dhillon B."/>
            <person name="Tu Z.J."/>
            <person name="Steffenson B.J."/>
            <person name="Salamov A."/>
            <person name="Sun H."/>
            <person name="Lowry S."/>
            <person name="LaButti K."/>
            <person name="Han J."/>
            <person name="Copeland A."/>
            <person name="Lindquist E."/>
            <person name="Barry K."/>
            <person name="Schmutz J."/>
            <person name="Baker S.E."/>
            <person name="Ciuffetti L.M."/>
            <person name="Grigoriev I.V."/>
            <person name="Zhong S."/>
            <person name="Turgeon B.G."/>
        </authorList>
    </citation>
    <scope>NUCLEOTIDE SEQUENCE [LARGE SCALE GENOMIC DNA]</scope>
    <source>
        <strain evidence="5">28A</strain>
    </source>
</reference>
<accession>R0IH42</accession>
<dbReference type="FunFam" id="3.40.50.720:FF:000085">
    <property type="entry name" value="Dihydroflavonol reductase"/>
    <property type="match status" value="1"/>
</dbReference>
<dbReference type="RefSeq" id="XP_008027146.1">
    <property type="nucleotide sequence ID" value="XM_008028955.1"/>
</dbReference>
<evidence type="ECO:0000313" key="4">
    <source>
        <dbReference type="EMBL" id="EOA84520.1"/>
    </source>
</evidence>
<keyword evidence="1" id="KW-0560">Oxidoreductase</keyword>
<dbReference type="OrthoDB" id="2735536at2759"/>
<dbReference type="GeneID" id="19405917"/>
<proteinExistence type="inferred from homology"/>
<dbReference type="InterPro" id="IPR036291">
    <property type="entry name" value="NAD(P)-bd_dom_sf"/>
</dbReference>
<dbReference type="Gene3D" id="3.40.50.720">
    <property type="entry name" value="NAD(P)-binding Rossmann-like Domain"/>
    <property type="match status" value="1"/>
</dbReference>
<evidence type="ECO:0000259" key="3">
    <source>
        <dbReference type="Pfam" id="PF01370"/>
    </source>
</evidence>
<dbReference type="InterPro" id="IPR050425">
    <property type="entry name" value="NAD(P)_dehydrat-like"/>
</dbReference>
<gene>
    <name evidence="4" type="ORF">SETTUDRAFT_91630</name>
</gene>
<dbReference type="EMBL" id="KB908703">
    <property type="protein sequence ID" value="EOA84520.1"/>
    <property type="molecule type" value="Genomic_DNA"/>
</dbReference>
<feature type="domain" description="NAD-dependent epimerase/dehydratase" evidence="3">
    <location>
        <begin position="6"/>
        <end position="252"/>
    </location>
</feature>
<dbReference type="SUPFAM" id="SSF51735">
    <property type="entry name" value="NAD(P)-binding Rossmann-fold domains"/>
    <property type="match status" value="1"/>
</dbReference>
<evidence type="ECO:0000256" key="1">
    <source>
        <dbReference type="ARBA" id="ARBA00023002"/>
    </source>
</evidence>
<dbReference type="InterPro" id="IPR001509">
    <property type="entry name" value="Epimerase_deHydtase"/>
</dbReference>
<protein>
    <recommendedName>
        <fullName evidence="3">NAD-dependent epimerase/dehydratase domain-containing protein</fullName>
    </recommendedName>
</protein>
<keyword evidence="5" id="KW-1185">Reference proteome</keyword>
<evidence type="ECO:0000313" key="5">
    <source>
        <dbReference type="Proteomes" id="UP000016935"/>
    </source>
</evidence>
<dbReference type="PANTHER" id="PTHR10366:SF852">
    <property type="entry name" value="CINNAMOYL-COA REDUCTASE CAD2"/>
    <property type="match status" value="1"/>
</dbReference>
<dbReference type="PANTHER" id="PTHR10366">
    <property type="entry name" value="NAD DEPENDENT EPIMERASE/DEHYDRATASE"/>
    <property type="match status" value="1"/>
</dbReference>
<reference evidence="4 5" key="1">
    <citation type="journal article" date="2012" name="PLoS Pathog.">
        <title>Diverse lifestyles and strategies of plant pathogenesis encoded in the genomes of eighteen Dothideomycetes fungi.</title>
        <authorList>
            <person name="Ohm R.A."/>
            <person name="Feau N."/>
            <person name="Henrissat B."/>
            <person name="Schoch C.L."/>
            <person name="Horwitz B.A."/>
            <person name="Barry K.W."/>
            <person name="Condon B.J."/>
            <person name="Copeland A.C."/>
            <person name="Dhillon B."/>
            <person name="Glaser F."/>
            <person name="Hesse C.N."/>
            <person name="Kosti I."/>
            <person name="LaButti K."/>
            <person name="Lindquist E.A."/>
            <person name="Lucas S."/>
            <person name="Salamov A.A."/>
            <person name="Bradshaw R.E."/>
            <person name="Ciuffetti L."/>
            <person name="Hamelin R.C."/>
            <person name="Kema G.H.J."/>
            <person name="Lawrence C."/>
            <person name="Scott J.A."/>
            <person name="Spatafora J.W."/>
            <person name="Turgeon B.G."/>
            <person name="de Wit P.J.G.M."/>
            <person name="Zhong S."/>
            <person name="Goodwin S.B."/>
            <person name="Grigoriev I.V."/>
        </authorList>
    </citation>
    <scope>NUCLEOTIDE SEQUENCE [LARGE SCALE GENOMIC DNA]</scope>
    <source>
        <strain evidence="5">28A</strain>
    </source>
</reference>
<name>R0IH42_EXST2</name>
<sequence length="348" mass="39095">MPSTSLVTGASGYIASHLVKQLLELGDTVHATVRSLKNEKKISHLLELQKEWPANLILYEADLNIAESFDEAARDCVTVYHVASPFLMEEQIKNAKKEVIEPALKGTQNVLAAVERSTSVELVVMTSTVGAIFGDYADVLQMDNRTLAEQYYNTTSSPTHNAYHYSKVIAEKEAWRLYEAQQAKRWKLMTINPGLVLGPSLSPNSDSGSLFLLDELMRGKLWFGVPNIWFTTVDVREVAQAHIRAAQNPKANGRYILAHEEMTSFKAISLMIRKHCSTSILIPRHQIPTIVTRVVGPLFGLTQKWMSLNLGVKFAVDNKRSITELGIEYRPLQETIVDHWKSWKSSSK</sequence>
<dbReference type="Pfam" id="PF01370">
    <property type="entry name" value="Epimerase"/>
    <property type="match status" value="1"/>
</dbReference>
<comment type="similarity">
    <text evidence="2">Belongs to the NAD(P)-dependent epimerase/dehydratase family. Dihydroflavonol-4-reductase subfamily.</text>
</comment>
<dbReference type="Proteomes" id="UP000016935">
    <property type="component" value="Unassembled WGS sequence"/>
</dbReference>
<dbReference type="STRING" id="671987.R0IH42"/>